<accession>A0ABU3V0X3</accession>
<dbReference type="EMBL" id="JARAKF010000001">
    <property type="protein sequence ID" value="MDU8999828.1"/>
    <property type="molecule type" value="Genomic_DNA"/>
</dbReference>
<dbReference type="Proteomes" id="UP001257627">
    <property type="component" value="Unassembled WGS sequence"/>
</dbReference>
<name>A0ABU3V0X3_9ACTN</name>
<gene>
    <name evidence="1" type="ORF">PU648_47295</name>
</gene>
<organism evidence="1 2">
    <name type="scientific">Streptomyces mirabilis</name>
    <dbReference type="NCBI Taxonomy" id="68239"/>
    <lineage>
        <taxon>Bacteria</taxon>
        <taxon>Bacillati</taxon>
        <taxon>Actinomycetota</taxon>
        <taxon>Actinomycetes</taxon>
        <taxon>Kitasatosporales</taxon>
        <taxon>Streptomycetaceae</taxon>
        <taxon>Streptomyces</taxon>
    </lineage>
</organism>
<evidence type="ECO:0000313" key="1">
    <source>
        <dbReference type="EMBL" id="MDU8999828.1"/>
    </source>
</evidence>
<comment type="caution">
    <text evidence="1">The sequence shown here is derived from an EMBL/GenBank/DDBJ whole genome shotgun (WGS) entry which is preliminary data.</text>
</comment>
<proteinExistence type="predicted"/>
<evidence type="ECO:0000313" key="2">
    <source>
        <dbReference type="Proteomes" id="UP001257627"/>
    </source>
</evidence>
<dbReference type="RefSeq" id="WP_164657619.1">
    <property type="nucleotide sequence ID" value="NZ_CP107955.1"/>
</dbReference>
<protein>
    <submittedName>
        <fullName evidence="1">Uncharacterized protein</fullName>
    </submittedName>
</protein>
<keyword evidence="2" id="KW-1185">Reference proteome</keyword>
<reference evidence="1 2" key="1">
    <citation type="submission" date="2023-02" db="EMBL/GenBank/DDBJ databases">
        <authorList>
            <person name="Maleckis M."/>
        </authorList>
    </citation>
    <scope>NUCLEOTIDE SEQUENCE [LARGE SCALE GENOMIC DNA]</scope>
    <source>
        <strain evidence="1 2">P8-A2</strain>
    </source>
</reference>
<sequence>MSLFLPVTGCGRTAAALVEALELILTCSGEQEFPSSAAPLDQVVSWSIALVRVRIGT</sequence>